<keyword evidence="2" id="KW-1185">Reference proteome</keyword>
<proteinExistence type="predicted"/>
<dbReference type="EMBL" id="NCKV01002498">
    <property type="protein sequence ID" value="RWS26756.1"/>
    <property type="molecule type" value="Genomic_DNA"/>
</dbReference>
<organism evidence="1 2">
    <name type="scientific">Leptotrombidium deliense</name>
    <dbReference type="NCBI Taxonomy" id="299467"/>
    <lineage>
        <taxon>Eukaryota</taxon>
        <taxon>Metazoa</taxon>
        <taxon>Ecdysozoa</taxon>
        <taxon>Arthropoda</taxon>
        <taxon>Chelicerata</taxon>
        <taxon>Arachnida</taxon>
        <taxon>Acari</taxon>
        <taxon>Acariformes</taxon>
        <taxon>Trombidiformes</taxon>
        <taxon>Prostigmata</taxon>
        <taxon>Anystina</taxon>
        <taxon>Parasitengona</taxon>
        <taxon>Trombiculoidea</taxon>
        <taxon>Trombiculidae</taxon>
        <taxon>Leptotrombidium</taxon>
    </lineage>
</organism>
<dbReference type="Proteomes" id="UP000288716">
    <property type="component" value="Unassembled WGS sequence"/>
</dbReference>
<gene>
    <name evidence="1" type="ORF">B4U80_03031</name>
</gene>
<sequence length="29" mass="3192">MDNVYHWLNAATGTSIVTITLTNTSVLVR</sequence>
<evidence type="ECO:0000313" key="1">
    <source>
        <dbReference type="EMBL" id="RWS26756.1"/>
    </source>
</evidence>
<evidence type="ECO:0000313" key="2">
    <source>
        <dbReference type="Proteomes" id="UP000288716"/>
    </source>
</evidence>
<dbReference type="AlphaFoldDB" id="A0A443SGW7"/>
<protein>
    <submittedName>
        <fullName evidence="1">Uncharacterized protein</fullName>
    </submittedName>
</protein>
<reference evidence="1 2" key="1">
    <citation type="journal article" date="2018" name="Gigascience">
        <title>Genomes of trombidid mites reveal novel predicted allergens and laterally-transferred genes associated with secondary metabolism.</title>
        <authorList>
            <person name="Dong X."/>
            <person name="Chaisiri K."/>
            <person name="Xia D."/>
            <person name="Armstrong S.D."/>
            <person name="Fang Y."/>
            <person name="Donnelly M.J."/>
            <person name="Kadowaki T."/>
            <person name="McGarry J.W."/>
            <person name="Darby A.C."/>
            <person name="Makepeace B.L."/>
        </authorList>
    </citation>
    <scope>NUCLEOTIDE SEQUENCE [LARGE SCALE GENOMIC DNA]</scope>
    <source>
        <strain evidence="1">UoL-UT</strain>
    </source>
</reference>
<comment type="caution">
    <text evidence="1">The sequence shown here is derived from an EMBL/GenBank/DDBJ whole genome shotgun (WGS) entry which is preliminary data.</text>
</comment>
<dbReference type="VEuPathDB" id="VectorBase:LDEU005282"/>
<name>A0A443SGW7_9ACAR</name>
<accession>A0A443SGW7</accession>